<feature type="transmembrane region" description="Helical" evidence="3">
    <location>
        <begin position="64"/>
        <end position="85"/>
    </location>
</feature>
<dbReference type="SMART" id="SM00028">
    <property type="entry name" value="TPR"/>
    <property type="match status" value="2"/>
</dbReference>
<evidence type="ECO:0000313" key="5">
    <source>
        <dbReference type="Proteomes" id="UP000215188"/>
    </source>
</evidence>
<keyword evidence="1" id="KW-0802">TPR repeat</keyword>
<organism evidence="4 5">
    <name type="scientific">Polynucleobacter cosmopolitanus</name>
    <dbReference type="NCBI Taxonomy" id="351345"/>
    <lineage>
        <taxon>Bacteria</taxon>
        <taxon>Pseudomonadati</taxon>
        <taxon>Pseudomonadota</taxon>
        <taxon>Betaproteobacteria</taxon>
        <taxon>Burkholderiales</taxon>
        <taxon>Burkholderiaceae</taxon>
        <taxon>Polynucleobacter</taxon>
    </lineage>
</organism>
<dbReference type="InterPro" id="IPR011990">
    <property type="entry name" value="TPR-like_helical_dom_sf"/>
</dbReference>
<dbReference type="InterPro" id="IPR019734">
    <property type="entry name" value="TPR_rpt"/>
</dbReference>
<reference evidence="4 5" key="1">
    <citation type="submission" date="2017-06" db="EMBL/GenBank/DDBJ databases">
        <title>Reclassification of a Polynucleobacter cosmopolitanus strain isolated from tropical Lake Victoria as Polynucleobacter victoriensis comb. nov.</title>
        <authorList>
            <person name="Hahn M.W."/>
        </authorList>
    </citation>
    <scope>NUCLEOTIDE SEQUENCE [LARGE SCALE GENOMIC DNA]</scope>
    <source>
        <strain evidence="4 5">MWH-MoIso2</strain>
    </source>
</reference>
<gene>
    <name evidence="4" type="ORF">AOC33_00045</name>
</gene>
<keyword evidence="5" id="KW-1185">Reference proteome</keyword>
<dbReference type="AlphaFoldDB" id="A0A229FVP9"/>
<keyword evidence="3" id="KW-1133">Transmembrane helix</keyword>
<dbReference type="SUPFAM" id="SSF48452">
    <property type="entry name" value="TPR-like"/>
    <property type="match status" value="1"/>
</dbReference>
<dbReference type="PROSITE" id="PS50005">
    <property type="entry name" value="TPR"/>
    <property type="match status" value="1"/>
</dbReference>
<dbReference type="RefSeq" id="WP_089514568.1">
    <property type="nucleotide sequence ID" value="NZ_NJGG01000001.1"/>
</dbReference>
<accession>A0A229FVP9</accession>
<name>A0A229FVP9_9BURK</name>
<keyword evidence="3" id="KW-0472">Membrane</keyword>
<keyword evidence="3" id="KW-0812">Transmembrane</keyword>
<keyword evidence="2" id="KW-0175">Coiled coil</keyword>
<evidence type="ECO:0000256" key="3">
    <source>
        <dbReference type="SAM" id="Phobius"/>
    </source>
</evidence>
<sequence>MNCQQCGTALLNNEIICSNCGFTTDLEKLDTVVEQPAPLESVVEEPQEEIQIEEPPKKNKRKKIILVAGLVLLSIALVAGSYVAWNAYQHKKESALAAVLKLQQEKEAQAQALIEEEEEARIAAETEEAERVAEETRAFEESVALEQKRLLQKKQQLAQAKKLLPENCVDQQACMSSMLTSATKLDLNSVEIAAQRISSLSNVRPGDIGVAWSLNQQGIAEAKDKNNLQAIKLFKQALQADPASMAIHLNLVDTLFEENLIDEAHKALVQIIAINPRLTYAWRQLARCYADKNQTEMAVNALVIGYQFAPDKQGMLIQYENVTQQSKVGINLRIIYLSAIKKIRTL</sequence>
<evidence type="ECO:0000256" key="1">
    <source>
        <dbReference type="PROSITE-ProRule" id="PRU00339"/>
    </source>
</evidence>
<comment type="caution">
    <text evidence="4">The sequence shown here is derived from an EMBL/GenBank/DDBJ whole genome shotgun (WGS) entry which is preliminary data.</text>
</comment>
<feature type="repeat" description="TPR" evidence="1">
    <location>
        <begin position="211"/>
        <end position="244"/>
    </location>
</feature>
<dbReference type="Proteomes" id="UP000215188">
    <property type="component" value="Unassembled WGS sequence"/>
</dbReference>
<protein>
    <submittedName>
        <fullName evidence="4">Uncharacterized protein</fullName>
    </submittedName>
</protein>
<proteinExistence type="predicted"/>
<feature type="coiled-coil region" evidence="2">
    <location>
        <begin position="99"/>
        <end position="135"/>
    </location>
</feature>
<evidence type="ECO:0000256" key="2">
    <source>
        <dbReference type="SAM" id="Coils"/>
    </source>
</evidence>
<dbReference type="Gene3D" id="1.25.40.10">
    <property type="entry name" value="Tetratricopeptide repeat domain"/>
    <property type="match status" value="1"/>
</dbReference>
<evidence type="ECO:0000313" key="4">
    <source>
        <dbReference type="EMBL" id="OXL15529.1"/>
    </source>
</evidence>
<dbReference type="EMBL" id="NJGG01000001">
    <property type="protein sequence ID" value="OXL15529.1"/>
    <property type="molecule type" value="Genomic_DNA"/>
</dbReference>
<dbReference type="OrthoDB" id="3182597at2"/>
<dbReference type="Pfam" id="PF14559">
    <property type="entry name" value="TPR_19"/>
    <property type="match status" value="1"/>
</dbReference>